<dbReference type="InterPro" id="IPR046675">
    <property type="entry name" value="DUF6545"/>
</dbReference>
<organism evidence="3 4">
    <name type="scientific">Nakamurella multipartita (strain ATCC 700099 / DSM 44233 / CIP 104796 / JCM 9543 / NBRC 105858 / Y-104)</name>
    <name type="common">Microsphaera multipartita</name>
    <dbReference type="NCBI Taxonomy" id="479431"/>
    <lineage>
        <taxon>Bacteria</taxon>
        <taxon>Bacillati</taxon>
        <taxon>Actinomycetota</taxon>
        <taxon>Actinomycetes</taxon>
        <taxon>Nakamurellales</taxon>
        <taxon>Nakamurellaceae</taxon>
        <taxon>Nakamurella</taxon>
    </lineage>
</organism>
<dbReference type="InterPro" id="IPR050039">
    <property type="entry name" value="MAB_1171c-like"/>
</dbReference>
<keyword evidence="4" id="KW-1185">Reference proteome</keyword>
<feature type="transmembrane region" description="Helical" evidence="1">
    <location>
        <begin position="6"/>
        <end position="23"/>
    </location>
</feature>
<dbReference type="OrthoDB" id="4772902at2"/>
<dbReference type="NCBIfam" id="NF042915">
    <property type="entry name" value="MAB_1171c_fam"/>
    <property type="match status" value="1"/>
</dbReference>
<proteinExistence type="predicted"/>
<evidence type="ECO:0000313" key="4">
    <source>
        <dbReference type="Proteomes" id="UP000002218"/>
    </source>
</evidence>
<dbReference type="KEGG" id="nml:Namu_1947"/>
<reference evidence="3 4" key="2">
    <citation type="journal article" date="2010" name="Stand. Genomic Sci.">
        <title>Complete genome sequence of Nakamurella multipartita type strain (Y-104).</title>
        <authorList>
            <person name="Tice H."/>
            <person name="Mayilraj S."/>
            <person name="Sims D."/>
            <person name="Lapidus A."/>
            <person name="Nolan M."/>
            <person name="Lucas S."/>
            <person name="Glavina Del Rio T."/>
            <person name="Copeland A."/>
            <person name="Cheng J.F."/>
            <person name="Meincke L."/>
            <person name="Bruce D."/>
            <person name="Goodwin L."/>
            <person name="Pitluck S."/>
            <person name="Ivanova N."/>
            <person name="Mavromatis K."/>
            <person name="Ovchinnikova G."/>
            <person name="Pati A."/>
            <person name="Chen A."/>
            <person name="Palaniappan K."/>
            <person name="Land M."/>
            <person name="Hauser L."/>
            <person name="Chang Y.J."/>
            <person name="Jeffries C.D."/>
            <person name="Detter J.C."/>
            <person name="Brettin T."/>
            <person name="Rohde M."/>
            <person name="Goker M."/>
            <person name="Bristow J."/>
            <person name="Eisen J.A."/>
            <person name="Markowitz V."/>
            <person name="Hugenholtz P."/>
            <person name="Kyrpides N.C."/>
            <person name="Klenk H.P."/>
            <person name="Chen F."/>
        </authorList>
    </citation>
    <scope>NUCLEOTIDE SEQUENCE [LARGE SCALE GENOMIC DNA]</scope>
    <source>
        <strain evidence="4">ATCC 700099 / DSM 44233 / CIP 104796 / JCM 9543 / NBRC 105858 / Y-104</strain>
    </source>
</reference>
<dbReference type="HOGENOM" id="CLU_769087_0_0_11"/>
<dbReference type="InParanoid" id="C8XHD0"/>
<gene>
    <name evidence="3" type="ordered locus">Namu_1947</name>
</gene>
<feature type="transmembrane region" description="Helical" evidence="1">
    <location>
        <begin position="94"/>
        <end position="115"/>
    </location>
</feature>
<dbReference type="Pfam" id="PF20182">
    <property type="entry name" value="DUF6545"/>
    <property type="match status" value="1"/>
</dbReference>
<reference evidence="4" key="1">
    <citation type="submission" date="2009-09" db="EMBL/GenBank/DDBJ databases">
        <title>The complete genome of Nakamurella multipartita DSM 44233.</title>
        <authorList>
            <consortium name="US DOE Joint Genome Institute (JGI-PGF)"/>
            <person name="Lucas S."/>
            <person name="Copeland A."/>
            <person name="Lapidus A."/>
            <person name="Glavina del Rio T."/>
            <person name="Dalin E."/>
            <person name="Tice H."/>
            <person name="Bruce D."/>
            <person name="Goodwin L."/>
            <person name="Pitluck S."/>
            <person name="Kyrpides N."/>
            <person name="Mavromatis K."/>
            <person name="Ivanova N."/>
            <person name="Ovchinnikova G."/>
            <person name="Sims D."/>
            <person name="Meincke L."/>
            <person name="Brettin T."/>
            <person name="Detter J.C."/>
            <person name="Han C."/>
            <person name="Larimer F."/>
            <person name="Land M."/>
            <person name="Hauser L."/>
            <person name="Markowitz V."/>
            <person name="Cheng J.-F."/>
            <person name="Hugenholtz P."/>
            <person name="Woyke T."/>
            <person name="Wu D."/>
            <person name="Klenk H.-P."/>
            <person name="Eisen J.A."/>
        </authorList>
    </citation>
    <scope>NUCLEOTIDE SEQUENCE [LARGE SCALE GENOMIC DNA]</scope>
    <source>
        <strain evidence="4">ATCC 700099 / DSM 44233 / CIP 104796 / JCM 9543 / NBRC 105858 / Y-104</strain>
    </source>
</reference>
<dbReference type="EMBL" id="CP001737">
    <property type="protein sequence ID" value="ACV78336.1"/>
    <property type="molecule type" value="Genomic_DNA"/>
</dbReference>
<keyword evidence="1" id="KW-0812">Transmembrane</keyword>
<dbReference type="Proteomes" id="UP000002218">
    <property type="component" value="Chromosome"/>
</dbReference>
<evidence type="ECO:0000256" key="1">
    <source>
        <dbReference type="SAM" id="Phobius"/>
    </source>
</evidence>
<feature type="transmembrane region" description="Helical" evidence="1">
    <location>
        <begin position="174"/>
        <end position="197"/>
    </location>
</feature>
<accession>C8XHD0</accession>
<name>C8XHD0_NAKMY</name>
<protein>
    <recommendedName>
        <fullName evidence="2">DUF6545 domain-containing protein</fullName>
    </recommendedName>
</protein>
<evidence type="ECO:0000313" key="3">
    <source>
        <dbReference type="EMBL" id="ACV78336.1"/>
    </source>
</evidence>
<evidence type="ECO:0000259" key="2">
    <source>
        <dbReference type="Pfam" id="PF20182"/>
    </source>
</evidence>
<keyword evidence="1" id="KW-0472">Membrane</keyword>
<feature type="transmembrane region" description="Helical" evidence="1">
    <location>
        <begin position="135"/>
        <end position="154"/>
    </location>
</feature>
<sequence length="360" mass="38066">MGLALAAAVLWAATIIRLIVTVRRPDASRITMAVAAVCVSLAFTLGAIAPAFDSLLYWPNGAELTSHLLFIAGAYFTLLFLYAVRHGHLTRSIVVRHSILFGAVALAMTILFTMADVHDGSAGSAFASAYANDGAAVLYRITFSAYFVYCLVTIARTCRRHAFTDGDRARTLSLIGIGVGAALAAIASLASALQMAVSYLTGQPTPVLAAINVVGVASAGIIAGVGVLVPIPLDTLLRWRRARRISDHLEPLWADLTHAMPEVVLPVPPGHNPVEHAEMVSTRRRIEIADALYLIHIAEPAASNIRRSPNPPEALGRALRDSAAWRADARTGILAADLLPSADDDIDQLLAVAGAYGAAQ</sequence>
<dbReference type="RefSeq" id="WP_015747237.1">
    <property type="nucleotide sequence ID" value="NC_013235.1"/>
</dbReference>
<feature type="transmembrane region" description="Helical" evidence="1">
    <location>
        <begin position="30"/>
        <end position="52"/>
    </location>
</feature>
<feature type="transmembrane region" description="Helical" evidence="1">
    <location>
        <begin position="209"/>
        <end position="233"/>
    </location>
</feature>
<keyword evidence="1" id="KW-1133">Transmembrane helix</keyword>
<feature type="domain" description="DUF6545" evidence="2">
    <location>
        <begin position="238"/>
        <end position="356"/>
    </location>
</feature>
<dbReference type="AlphaFoldDB" id="C8XHD0"/>
<dbReference type="STRING" id="479431.Namu_1947"/>
<feature type="transmembrane region" description="Helical" evidence="1">
    <location>
        <begin position="64"/>
        <end position="82"/>
    </location>
</feature>